<protein>
    <submittedName>
        <fullName evidence="4">Uncharacterized protein</fullName>
    </submittedName>
</protein>
<dbReference type="EMBL" id="CAJPIN010127324">
    <property type="protein sequence ID" value="CAG2069302.1"/>
    <property type="molecule type" value="Genomic_DNA"/>
</dbReference>
<reference evidence="4" key="1">
    <citation type="submission" date="2021-03" db="EMBL/GenBank/DDBJ databases">
        <authorList>
            <person name="Tran Van P."/>
        </authorList>
    </citation>
    <scope>NUCLEOTIDE SEQUENCE</scope>
</reference>
<evidence type="ECO:0000313" key="5">
    <source>
        <dbReference type="Proteomes" id="UP001153148"/>
    </source>
</evidence>
<evidence type="ECO:0000256" key="1">
    <source>
        <dbReference type="ARBA" id="ARBA00022553"/>
    </source>
</evidence>
<dbReference type="InterPro" id="IPR015943">
    <property type="entry name" value="WD40/YVTN_repeat-like_dom_sf"/>
</dbReference>
<dbReference type="SUPFAM" id="SSF50978">
    <property type="entry name" value="WD40 repeat-like"/>
    <property type="match status" value="1"/>
</dbReference>
<dbReference type="Proteomes" id="UP001153148">
    <property type="component" value="Unassembled WGS sequence"/>
</dbReference>
<feature type="region of interest" description="Disordered" evidence="3">
    <location>
        <begin position="8"/>
        <end position="57"/>
    </location>
</feature>
<sequence length="137" mass="15236">MWIILVPLSSSSSEDDDDDGESVGPVSSAMEDEQKRVRSVSDSLASDAASDDADNLQPTMWLGTEDGCIHVYNCSDNIRIKKNKVKIQHGSSVHCIIYLDNRVFVSLANGDITVYVRDHSECTICKAIFLTFTYRKE</sequence>
<name>A0ABN7PT09_TIMPD</name>
<proteinExistence type="predicted"/>
<keyword evidence="1" id="KW-0597">Phosphoprotein</keyword>
<dbReference type="PANTHER" id="PTHR12877:SF15">
    <property type="entry name" value="RHO GUANINE NUCLEOTIDE EXCHANGE FACTOR 17"/>
    <property type="match status" value="1"/>
</dbReference>
<dbReference type="InterPro" id="IPR036322">
    <property type="entry name" value="WD40_repeat_dom_sf"/>
</dbReference>
<comment type="caution">
    <text evidence="4">The sequence shown here is derived from an EMBL/GenBank/DDBJ whole genome shotgun (WGS) entry which is preliminary data.</text>
</comment>
<gene>
    <name evidence="4" type="ORF">TPAB3V08_LOCUS16244</name>
</gene>
<keyword evidence="2" id="KW-0344">Guanine-nucleotide releasing factor</keyword>
<dbReference type="InterPro" id="IPR039919">
    <property type="entry name" value="ARHGEF10/ARHGEF17"/>
</dbReference>
<evidence type="ECO:0000313" key="4">
    <source>
        <dbReference type="EMBL" id="CAG2069302.1"/>
    </source>
</evidence>
<dbReference type="PANTHER" id="PTHR12877">
    <property type="entry name" value="RHO GUANINE NUCLEOTIDE EXCHANGE FACTOR"/>
    <property type="match status" value="1"/>
</dbReference>
<dbReference type="Pfam" id="PF19056">
    <property type="entry name" value="WD40_2"/>
    <property type="match status" value="1"/>
</dbReference>
<evidence type="ECO:0000256" key="3">
    <source>
        <dbReference type="SAM" id="MobiDB-lite"/>
    </source>
</evidence>
<organism evidence="4 5">
    <name type="scientific">Timema podura</name>
    <name type="common">Walking stick</name>
    <dbReference type="NCBI Taxonomy" id="61482"/>
    <lineage>
        <taxon>Eukaryota</taxon>
        <taxon>Metazoa</taxon>
        <taxon>Ecdysozoa</taxon>
        <taxon>Arthropoda</taxon>
        <taxon>Hexapoda</taxon>
        <taxon>Insecta</taxon>
        <taxon>Pterygota</taxon>
        <taxon>Neoptera</taxon>
        <taxon>Polyneoptera</taxon>
        <taxon>Phasmatodea</taxon>
        <taxon>Timematodea</taxon>
        <taxon>Timematoidea</taxon>
        <taxon>Timematidae</taxon>
        <taxon>Timema</taxon>
    </lineage>
</organism>
<accession>A0ABN7PT09</accession>
<keyword evidence="5" id="KW-1185">Reference proteome</keyword>
<dbReference type="Gene3D" id="2.130.10.10">
    <property type="entry name" value="YVTN repeat-like/Quinoprotein amine dehydrogenase"/>
    <property type="match status" value="1"/>
</dbReference>
<evidence type="ECO:0000256" key="2">
    <source>
        <dbReference type="ARBA" id="ARBA00022658"/>
    </source>
</evidence>